<dbReference type="RefSeq" id="WP_146438939.1">
    <property type="nucleotide sequence ID" value="NZ_SJPL01000001.1"/>
</dbReference>
<evidence type="ECO:0000256" key="2">
    <source>
        <dbReference type="SAM" id="Phobius"/>
    </source>
</evidence>
<keyword evidence="5" id="KW-1185">Reference proteome</keyword>
<organism evidence="4 5">
    <name type="scientific">Crateriforma conspicua</name>
    <dbReference type="NCBI Taxonomy" id="2527996"/>
    <lineage>
        <taxon>Bacteria</taxon>
        <taxon>Pseudomonadati</taxon>
        <taxon>Planctomycetota</taxon>
        <taxon>Planctomycetia</taxon>
        <taxon>Planctomycetales</taxon>
        <taxon>Planctomycetaceae</taxon>
        <taxon>Crateriforma</taxon>
    </lineage>
</organism>
<protein>
    <recommendedName>
        <fullName evidence="3">DUF58 domain-containing protein</fullName>
    </recommendedName>
</protein>
<keyword evidence="2" id="KW-0472">Membrane</keyword>
<feature type="compositionally biased region" description="Polar residues" evidence="1">
    <location>
        <begin position="481"/>
        <end position="490"/>
    </location>
</feature>
<feature type="region of interest" description="Disordered" evidence="1">
    <location>
        <begin position="469"/>
        <end position="498"/>
    </location>
</feature>
<dbReference type="InterPro" id="IPR002881">
    <property type="entry name" value="DUF58"/>
</dbReference>
<dbReference type="Proteomes" id="UP000317238">
    <property type="component" value="Unassembled WGS sequence"/>
</dbReference>
<sequence length="498" mass="55175">MNFAASKDRVSRHTESRPTRRGVFWTLLRFPVRVFRWVRATMTPVSITLLLITIVTLNVIWGYPWTGMFAACCSMLFFGWIANRAFGPRLDVDVMSAVACEAGQSMMVRVHVRNAGRLPILQSWFQLGRLNRDDATSRLTSAGDIAATTQWSSRRTTDWIVQSSRRRLPFLRPGESIDLNYSLVPQRRGRRRLPAVNYASTFPFHLFRFSRGHRIDEMVTVTPRPLTGDDGDEAMQLIQSVGQWARRILAGESMEYTGSREYQVGMSVRRWDFASWARLGKPIVREFSANSVIRATVLVDTSLTIPPLSSKASRRDRQRRMQHDRQRLEKLLSAAATVVHRLTEDGIQVDLAITGQDSEQGNIGTVTQGAVNQAMPLLMRLAVADRCRPEDAVETIAQASIRVGAGSLLVLRNESYDPAQAQASLVRSGLPAELTDTVGSVDPALDGQALLPHQAKVLVIDEKTTNFAASGATSGDEPTGVTATVGQPSSRMEPIDAA</sequence>
<accession>A0A5C5Y308</accession>
<keyword evidence="2" id="KW-0812">Transmembrane</keyword>
<reference evidence="4 5" key="1">
    <citation type="submission" date="2019-02" db="EMBL/GenBank/DDBJ databases">
        <title>Deep-cultivation of Planctomycetes and their phenomic and genomic characterization uncovers novel biology.</title>
        <authorList>
            <person name="Wiegand S."/>
            <person name="Jogler M."/>
            <person name="Boedeker C."/>
            <person name="Pinto D."/>
            <person name="Vollmers J."/>
            <person name="Rivas-Marin E."/>
            <person name="Kohn T."/>
            <person name="Peeters S.H."/>
            <person name="Heuer A."/>
            <person name="Rast P."/>
            <person name="Oberbeckmann S."/>
            <person name="Bunk B."/>
            <person name="Jeske O."/>
            <person name="Meyerdierks A."/>
            <person name="Storesund J.E."/>
            <person name="Kallscheuer N."/>
            <person name="Luecker S."/>
            <person name="Lage O.M."/>
            <person name="Pohl T."/>
            <person name="Merkel B.J."/>
            <person name="Hornburger P."/>
            <person name="Mueller R.-W."/>
            <person name="Bruemmer F."/>
            <person name="Labrenz M."/>
            <person name="Spormann A.M."/>
            <person name="Op Den Camp H."/>
            <person name="Overmann J."/>
            <person name="Amann R."/>
            <person name="Jetten M.S.M."/>
            <person name="Mascher T."/>
            <person name="Medema M.H."/>
            <person name="Devos D.P."/>
            <person name="Kaster A.-K."/>
            <person name="Ovreas L."/>
            <person name="Rohde M."/>
            <person name="Galperin M.Y."/>
            <person name="Jogler C."/>
        </authorList>
    </citation>
    <scope>NUCLEOTIDE SEQUENCE [LARGE SCALE GENOMIC DNA]</scope>
    <source>
        <strain evidence="4 5">Pan14r</strain>
    </source>
</reference>
<feature type="domain" description="DUF58" evidence="3">
    <location>
        <begin position="259"/>
        <end position="358"/>
    </location>
</feature>
<gene>
    <name evidence="4" type="ORF">Pan14r_18680</name>
</gene>
<keyword evidence="2" id="KW-1133">Transmembrane helix</keyword>
<evidence type="ECO:0000256" key="1">
    <source>
        <dbReference type="SAM" id="MobiDB-lite"/>
    </source>
</evidence>
<dbReference type="AlphaFoldDB" id="A0A5C5Y308"/>
<evidence type="ECO:0000259" key="3">
    <source>
        <dbReference type="Pfam" id="PF01882"/>
    </source>
</evidence>
<evidence type="ECO:0000313" key="5">
    <source>
        <dbReference type="Proteomes" id="UP000317238"/>
    </source>
</evidence>
<dbReference type="Pfam" id="PF01882">
    <property type="entry name" value="DUF58"/>
    <property type="match status" value="1"/>
</dbReference>
<dbReference type="PANTHER" id="PTHR34351:SF1">
    <property type="entry name" value="SLR1927 PROTEIN"/>
    <property type="match status" value="1"/>
</dbReference>
<dbReference type="PANTHER" id="PTHR34351">
    <property type="entry name" value="SLR1927 PROTEIN-RELATED"/>
    <property type="match status" value="1"/>
</dbReference>
<comment type="caution">
    <text evidence="4">The sequence shown here is derived from an EMBL/GenBank/DDBJ whole genome shotgun (WGS) entry which is preliminary data.</text>
</comment>
<proteinExistence type="predicted"/>
<dbReference type="OrthoDB" id="9812729at2"/>
<evidence type="ECO:0000313" key="4">
    <source>
        <dbReference type="EMBL" id="TWT69580.1"/>
    </source>
</evidence>
<dbReference type="EMBL" id="SJPL01000001">
    <property type="protein sequence ID" value="TWT69580.1"/>
    <property type="molecule type" value="Genomic_DNA"/>
</dbReference>
<name>A0A5C5Y308_9PLAN</name>
<feature type="transmembrane region" description="Helical" evidence="2">
    <location>
        <begin position="37"/>
        <end position="61"/>
    </location>
</feature>